<dbReference type="Proteomes" id="UP000535908">
    <property type="component" value="Unassembled WGS sequence"/>
</dbReference>
<keyword evidence="1" id="KW-0812">Transmembrane</keyword>
<evidence type="ECO:0000313" key="2">
    <source>
        <dbReference type="EMBL" id="MBC1934969.1"/>
    </source>
</evidence>
<dbReference type="EMBL" id="JAARWN010000001">
    <property type="protein sequence ID" value="MBC1934969.1"/>
    <property type="molecule type" value="Genomic_DNA"/>
</dbReference>
<feature type="transmembrane region" description="Helical" evidence="1">
    <location>
        <begin position="158"/>
        <end position="176"/>
    </location>
</feature>
<reference evidence="2 3" key="1">
    <citation type="submission" date="2020-03" db="EMBL/GenBank/DDBJ databases">
        <title>Soil Listeria distribution.</title>
        <authorList>
            <person name="Liao J."/>
            <person name="Wiedmann M."/>
        </authorList>
    </citation>
    <scope>NUCLEOTIDE SEQUENCE [LARGE SCALE GENOMIC DNA]</scope>
    <source>
        <strain evidence="2 3">FSL L7-0741</strain>
    </source>
</reference>
<feature type="transmembrane region" description="Helical" evidence="1">
    <location>
        <begin position="51"/>
        <end position="71"/>
    </location>
</feature>
<feature type="transmembrane region" description="Helical" evidence="1">
    <location>
        <begin position="108"/>
        <end position="128"/>
    </location>
</feature>
<gene>
    <name evidence="2" type="ORF">HCA69_01235</name>
</gene>
<feature type="transmembrane region" description="Helical" evidence="1">
    <location>
        <begin position="27"/>
        <end position="45"/>
    </location>
</feature>
<accession>A0A7X0Y1M3</accession>
<evidence type="ECO:0000313" key="3">
    <source>
        <dbReference type="Proteomes" id="UP000535908"/>
    </source>
</evidence>
<name>A0A7X0Y1M3_9LIST</name>
<protein>
    <submittedName>
        <fullName evidence="2">Uncharacterized protein</fullName>
    </submittedName>
</protein>
<dbReference type="AlphaFoldDB" id="A0A7X0Y1M3"/>
<keyword evidence="1" id="KW-1133">Transmembrane helix</keyword>
<proteinExistence type="predicted"/>
<organism evidence="2 3">
    <name type="scientific">Listeria grandensis</name>
    <dbReference type="NCBI Taxonomy" id="1494963"/>
    <lineage>
        <taxon>Bacteria</taxon>
        <taxon>Bacillati</taxon>
        <taxon>Bacillota</taxon>
        <taxon>Bacilli</taxon>
        <taxon>Bacillales</taxon>
        <taxon>Listeriaceae</taxon>
        <taxon>Listeria</taxon>
    </lineage>
</organism>
<keyword evidence="1" id="KW-0472">Membrane</keyword>
<sequence>MMPIIIIILVLGYFIYQQFEYEKIRRITYVAIPIFAIYQITQTLPDMKSGTPIFVVVLVFILGAAIGLFQASAAKVKESKTQIGFTQVAGKELPVYKKEVLVKGGMRYLLGWVGIILAKFLLAFLLHLNIHESMVDAFVHDALKDMFFFLSFAQKEGATAWMDWTLIGISSAVYSLRLMQKYPLVKAKLGRRNNHKE</sequence>
<evidence type="ECO:0000256" key="1">
    <source>
        <dbReference type="SAM" id="Phobius"/>
    </source>
</evidence>
<comment type="caution">
    <text evidence="2">The sequence shown here is derived from an EMBL/GenBank/DDBJ whole genome shotgun (WGS) entry which is preliminary data.</text>
</comment>
<dbReference type="RefSeq" id="WP_149023966.1">
    <property type="nucleotide sequence ID" value="NZ_JAASUG010000002.1"/>
</dbReference>